<proteinExistence type="inferred from homology"/>
<sequence length="344" mass="39887">LVTKHAARQVEESETITRVLVVCDRNYNVRFWTCGVSFNLDFTSTRDGKPTTRRGKRTLQKREPQVIEDPKRALFLKGRKTSELVRRALKDVYQMKKPDALMFAKRNDITVFEDPTPLERHCKKNECAHFLLGSHSKKRPNNLTIGRMFNYALLDMVELHIESYKSLMDFIGPKMTLGIKSCLLFNGPQWDESDDLKMLRSIFIDFFHREQIDAIRLQGIEHTLSFSVTPAGIICLRSYKVLLKKSGLSIPRVELEEIGPRIDFSLRRTKPASPDLMKEACKKARELIPHKKRNISMDVFGTTHGRIHVGKQEILRIQTRKLKGLKKTGEEKWAKQKKLKVLEK</sequence>
<evidence type="ECO:0000256" key="1">
    <source>
        <dbReference type="ARBA" id="ARBA00004604"/>
    </source>
</evidence>
<name>U4UXA2_DENPD</name>
<evidence type="ECO:0000259" key="7">
    <source>
        <dbReference type="PROSITE" id="PS50833"/>
    </source>
</evidence>
<dbReference type="STRING" id="77166.U4UXA2"/>
<protein>
    <recommendedName>
        <fullName evidence="3 6">Ribosome production factor 2 homolog</fullName>
    </recommendedName>
    <alternativeName>
        <fullName evidence="5 6">Ribosome biogenesis protein RPF2 homolog</fullName>
    </alternativeName>
</protein>
<dbReference type="GO" id="GO:0000463">
    <property type="term" value="P:maturation of LSU-rRNA from tricistronic rRNA transcript (SSU-rRNA, 5.8S rRNA, LSU-rRNA)"/>
    <property type="evidence" value="ECO:0007669"/>
    <property type="project" value="TreeGrafter"/>
</dbReference>
<evidence type="ECO:0000313" key="9">
    <source>
        <dbReference type="Proteomes" id="UP000030742"/>
    </source>
</evidence>
<dbReference type="Proteomes" id="UP000030742">
    <property type="component" value="Unassembled WGS sequence"/>
</dbReference>
<dbReference type="SMART" id="SM00879">
    <property type="entry name" value="Brix"/>
    <property type="match status" value="1"/>
</dbReference>
<dbReference type="Pfam" id="PF04427">
    <property type="entry name" value="Brix"/>
    <property type="match status" value="1"/>
</dbReference>
<dbReference type="OrthoDB" id="407658at2759"/>
<comment type="subcellular location">
    <subcellularLocation>
        <location evidence="1 6">Nucleus</location>
        <location evidence="1 6">Nucleolus</location>
    </subcellularLocation>
</comment>
<feature type="domain" description="Brix" evidence="7">
    <location>
        <begin position="71"/>
        <end position="275"/>
    </location>
</feature>
<evidence type="ECO:0000256" key="5">
    <source>
        <dbReference type="ARBA" id="ARBA00030889"/>
    </source>
</evidence>
<reference evidence="8 9" key="1">
    <citation type="journal article" date="2013" name="Genome Biol.">
        <title>Draft genome of the mountain pine beetle, Dendroctonus ponderosae Hopkins, a major forest pest.</title>
        <authorList>
            <person name="Keeling C.I."/>
            <person name="Yuen M.M."/>
            <person name="Liao N.Y."/>
            <person name="Docking T.R."/>
            <person name="Chan S.K."/>
            <person name="Taylor G.A."/>
            <person name="Palmquist D.L."/>
            <person name="Jackman S.D."/>
            <person name="Nguyen A."/>
            <person name="Li M."/>
            <person name="Henderson H."/>
            <person name="Janes J.K."/>
            <person name="Zhao Y."/>
            <person name="Pandoh P."/>
            <person name="Moore R."/>
            <person name="Sperling F.A."/>
            <person name="Huber D.P."/>
            <person name="Birol I."/>
            <person name="Jones S.J."/>
            <person name="Bohlmann J."/>
        </authorList>
    </citation>
    <scope>NUCLEOTIDE SEQUENCE</scope>
</reference>
<evidence type="ECO:0000256" key="3">
    <source>
        <dbReference type="ARBA" id="ARBA00020387"/>
    </source>
</evidence>
<dbReference type="AlphaFoldDB" id="U4UXA2"/>
<dbReference type="InterPro" id="IPR007109">
    <property type="entry name" value="Brix"/>
</dbReference>
<evidence type="ECO:0000256" key="4">
    <source>
        <dbReference type="ARBA" id="ARBA00023242"/>
    </source>
</evidence>
<dbReference type="PROSITE" id="PS50833">
    <property type="entry name" value="BRIX"/>
    <property type="match status" value="1"/>
</dbReference>
<comment type="similarity">
    <text evidence="2 6">Belongs to the RPF2 family.</text>
</comment>
<feature type="non-terminal residue" evidence="8">
    <location>
        <position position="1"/>
    </location>
</feature>
<keyword evidence="4 6" id="KW-0539">Nucleus</keyword>
<evidence type="ECO:0000313" key="8">
    <source>
        <dbReference type="EMBL" id="ERL94900.1"/>
    </source>
</evidence>
<dbReference type="InterPro" id="IPR039770">
    <property type="entry name" value="Rpf2"/>
</dbReference>
<gene>
    <name evidence="8" type="ORF">D910_12173</name>
</gene>
<dbReference type="PANTHER" id="PTHR12728:SF0">
    <property type="entry name" value="RIBOSOME PRODUCTION FACTOR 2 HOMOLOG"/>
    <property type="match status" value="1"/>
</dbReference>
<evidence type="ECO:0000256" key="2">
    <source>
        <dbReference type="ARBA" id="ARBA00010782"/>
    </source>
</evidence>
<organism evidence="8 9">
    <name type="scientific">Dendroctonus ponderosae</name>
    <name type="common">Mountain pine beetle</name>
    <dbReference type="NCBI Taxonomy" id="77166"/>
    <lineage>
        <taxon>Eukaryota</taxon>
        <taxon>Metazoa</taxon>
        <taxon>Ecdysozoa</taxon>
        <taxon>Arthropoda</taxon>
        <taxon>Hexapoda</taxon>
        <taxon>Insecta</taxon>
        <taxon>Pterygota</taxon>
        <taxon>Neoptera</taxon>
        <taxon>Endopterygota</taxon>
        <taxon>Coleoptera</taxon>
        <taxon>Polyphaga</taxon>
        <taxon>Cucujiformia</taxon>
        <taxon>Curculionidae</taxon>
        <taxon>Scolytinae</taxon>
        <taxon>Dendroctonus</taxon>
    </lineage>
</organism>
<evidence type="ECO:0000256" key="6">
    <source>
        <dbReference type="RuleBase" id="RU367086"/>
    </source>
</evidence>
<accession>U4UXA2</accession>
<dbReference type="GO" id="GO:0019843">
    <property type="term" value="F:rRNA binding"/>
    <property type="evidence" value="ECO:0007669"/>
    <property type="project" value="UniProtKB-UniRule"/>
</dbReference>
<dbReference type="EMBL" id="KB632400">
    <property type="protein sequence ID" value="ERL94900.1"/>
    <property type="molecule type" value="Genomic_DNA"/>
</dbReference>
<dbReference type="GO" id="GO:0005730">
    <property type="term" value="C:nucleolus"/>
    <property type="evidence" value="ECO:0007669"/>
    <property type="project" value="UniProtKB-SubCell"/>
</dbReference>
<dbReference type="GO" id="GO:0000027">
    <property type="term" value="P:ribosomal large subunit assembly"/>
    <property type="evidence" value="ECO:0007669"/>
    <property type="project" value="InterPro"/>
</dbReference>
<dbReference type="PANTHER" id="PTHR12728">
    <property type="entry name" value="BRIX DOMAIN CONTAINING PROTEIN"/>
    <property type="match status" value="1"/>
</dbReference>